<organism evidence="3 4">
    <name type="scientific">Thielaviopsis punctulata</name>
    <dbReference type="NCBI Taxonomy" id="72032"/>
    <lineage>
        <taxon>Eukaryota</taxon>
        <taxon>Fungi</taxon>
        <taxon>Dikarya</taxon>
        <taxon>Ascomycota</taxon>
        <taxon>Pezizomycotina</taxon>
        <taxon>Sordariomycetes</taxon>
        <taxon>Hypocreomycetidae</taxon>
        <taxon>Microascales</taxon>
        <taxon>Ceratocystidaceae</taxon>
        <taxon>Thielaviopsis</taxon>
    </lineage>
</organism>
<dbReference type="AlphaFoldDB" id="A0A0F4ZDY1"/>
<proteinExistence type="predicted"/>
<gene>
    <name evidence="3" type="ORF">TD95_003002</name>
</gene>
<evidence type="ECO:0000256" key="1">
    <source>
        <dbReference type="ARBA" id="ARBA00002343"/>
    </source>
</evidence>
<comment type="caution">
    <text evidence="3">The sequence shown here is derived from an EMBL/GenBank/DDBJ whole genome shotgun (WGS) entry which is preliminary data.</text>
</comment>
<comment type="function">
    <text evidence="1">Involved in the proteasome-dependent degradation of fructose-1,6-bisphosphatase.</text>
</comment>
<feature type="non-terminal residue" evidence="3">
    <location>
        <position position="1"/>
    </location>
</feature>
<evidence type="ECO:0000313" key="4">
    <source>
        <dbReference type="Proteomes" id="UP000033483"/>
    </source>
</evidence>
<dbReference type="SMART" id="SM00667">
    <property type="entry name" value="LisH"/>
    <property type="match status" value="1"/>
</dbReference>
<dbReference type="Pfam" id="PF08513">
    <property type="entry name" value="LisH"/>
    <property type="match status" value="1"/>
</dbReference>
<dbReference type="InterPro" id="IPR024964">
    <property type="entry name" value="CTLH/CRA"/>
</dbReference>
<dbReference type="EMBL" id="LAEV01001354">
    <property type="protein sequence ID" value="KKA28311.1"/>
    <property type="molecule type" value="Genomic_DNA"/>
</dbReference>
<name>A0A0F4ZDY1_9PEZI</name>
<dbReference type="InterPro" id="IPR013144">
    <property type="entry name" value="CRA_dom"/>
</dbReference>
<dbReference type="PROSITE" id="PS50897">
    <property type="entry name" value="CTLH"/>
    <property type="match status" value="1"/>
</dbReference>
<keyword evidence="4" id="KW-1185">Reference proteome</keyword>
<evidence type="ECO:0000259" key="2">
    <source>
        <dbReference type="PROSITE" id="PS50897"/>
    </source>
</evidence>
<dbReference type="InterPro" id="IPR050618">
    <property type="entry name" value="Ubq-SigPath_Reg"/>
</dbReference>
<sequence length="222" mass="25063">EPSLEKRIDAFQPPKSDINALILDYLTREGYVDAASKFCHEADLPYQHSLEEVKTRRRIQQAIHSGNIQEAIKSLNDIAPHILDNNAEIYFSLLRLQLIEMIRDCSAKGEDPGCYLPAVNFAQQNLAGRAVENPELLESLEKAMSLIVFPRSELTHELSALLDPKLRQDVANSVNKAILEYQELQGESAVRYLLKMRNWTVEKAEMSGISLDPSLELSMEAL</sequence>
<dbReference type="OrthoDB" id="2415936at2759"/>
<reference evidence="3 4" key="1">
    <citation type="submission" date="2015-03" db="EMBL/GenBank/DDBJ databases">
        <authorList>
            <person name="Radwan O."/>
            <person name="Al-Naeli F.A."/>
            <person name="Rendon G.A."/>
            <person name="Fields C."/>
        </authorList>
    </citation>
    <scope>NUCLEOTIDE SEQUENCE [LARGE SCALE GENOMIC DNA]</scope>
    <source>
        <strain evidence="3">CR-DP1</strain>
    </source>
</reference>
<dbReference type="SMART" id="SM00757">
    <property type="entry name" value="CRA"/>
    <property type="match status" value="1"/>
</dbReference>
<dbReference type="PANTHER" id="PTHR12864">
    <property type="entry name" value="RAN BINDING PROTEIN 9-RELATED"/>
    <property type="match status" value="1"/>
</dbReference>
<dbReference type="Pfam" id="PF10607">
    <property type="entry name" value="CTLH"/>
    <property type="match status" value="1"/>
</dbReference>
<accession>A0A0F4ZDY1</accession>
<dbReference type="InterPro" id="IPR006595">
    <property type="entry name" value="CTLH_C"/>
</dbReference>
<dbReference type="InterPro" id="IPR006594">
    <property type="entry name" value="LisH"/>
</dbReference>
<dbReference type="Proteomes" id="UP000033483">
    <property type="component" value="Unassembled WGS sequence"/>
</dbReference>
<evidence type="ECO:0000313" key="3">
    <source>
        <dbReference type="EMBL" id="KKA28311.1"/>
    </source>
</evidence>
<protein>
    <recommendedName>
        <fullName evidence="2">CTLH domain-containing protein</fullName>
    </recommendedName>
</protein>
<dbReference type="PROSITE" id="PS50896">
    <property type="entry name" value="LISH"/>
    <property type="match status" value="1"/>
</dbReference>
<feature type="domain" description="CTLH" evidence="2">
    <location>
        <begin position="52"/>
        <end position="109"/>
    </location>
</feature>
<dbReference type="SMART" id="SM00668">
    <property type="entry name" value="CTLH"/>
    <property type="match status" value="1"/>
</dbReference>